<evidence type="ECO:0000256" key="6">
    <source>
        <dbReference type="ARBA" id="ARBA00022840"/>
    </source>
</evidence>
<keyword evidence="3 8" id="KW-0808">Transferase</keyword>
<name>A0A1F4V6R7_UNCKA</name>
<evidence type="ECO:0000256" key="5">
    <source>
        <dbReference type="ARBA" id="ARBA00022777"/>
    </source>
</evidence>
<dbReference type="InterPro" id="IPR001576">
    <property type="entry name" value="Phosphoglycerate_kinase"/>
</dbReference>
<evidence type="ECO:0000256" key="3">
    <source>
        <dbReference type="ARBA" id="ARBA00022679"/>
    </source>
</evidence>
<gene>
    <name evidence="9" type="ORF">A3D91_00455</name>
</gene>
<comment type="similarity">
    <text evidence="8">Belongs to the phosphoglycerate kinase family.</text>
</comment>
<dbReference type="PANTHER" id="PTHR11406:SF23">
    <property type="entry name" value="PHOSPHOGLYCERATE KINASE 1, CHLOROPLASTIC-RELATED"/>
    <property type="match status" value="1"/>
</dbReference>
<dbReference type="GO" id="GO:0043531">
    <property type="term" value="F:ADP binding"/>
    <property type="evidence" value="ECO:0007669"/>
    <property type="project" value="TreeGrafter"/>
</dbReference>
<dbReference type="Gene3D" id="3.40.50.1260">
    <property type="entry name" value="Phosphoglycerate kinase, N-terminal domain"/>
    <property type="match status" value="3"/>
</dbReference>
<keyword evidence="5 8" id="KW-0418">Kinase</keyword>
<dbReference type="PANTHER" id="PTHR11406">
    <property type="entry name" value="PHOSPHOGLYCERATE KINASE"/>
    <property type="match status" value="1"/>
</dbReference>
<dbReference type="GO" id="GO:0005829">
    <property type="term" value="C:cytosol"/>
    <property type="evidence" value="ECO:0007669"/>
    <property type="project" value="TreeGrafter"/>
</dbReference>
<dbReference type="PRINTS" id="PR00477">
    <property type="entry name" value="PHGLYCKINASE"/>
</dbReference>
<comment type="catalytic activity">
    <reaction evidence="1 8">
        <text>(2R)-3-phosphoglycerate + ATP = (2R)-3-phospho-glyceroyl phosphate + ADP</text>
        <dbReference type="Rhea" id="RHEA:14801"/>
        <dbReference type="ChEBI" id="CHEBI:30616"/>
        <dbReference type="ChEBI" id="CHEBI:57604"/>
        <dbReference type="ChEBI" id="CHEBI:58272"/>
        <dbReference type="ChEBI" id="CHEBI:456216"/>
        <dbReference type="EC" id="2.7.2.3"/>
    </reaction>
</comment>
<reference evidence="9 10" key="1">
    <citation type="journal article" date="2016" name="Nat. Commun.">
        <title>Thousands of microbial genomes shed light on interconnected biogeochemical processes in an aquifer system.</title>
        <authorList>
            <person name="Anantharaman K."/>
            <person name="Brown C.T."/>
            <person name="Hug L.A."/>
            <person name="Sharon I."/>
            <person name="Castelle C.J."/>
            <person name="Probst A.J."/>
            <person name="Thomas B.C."/>
            <person name="Singh A."/>
            <person name="Wilkins M.J."/>
            <person name="Karaoz U."/>
            <person name="Brodie E.L."/>
            <person name="Williams K.H."/>
            <person name="Hubbard S.S."/>
            <person name="Banfield J.F."/>
        </authorList>
    </citation>
    <scope>NUCLEOTIDE SEQUENCE [LARGE SCALE GENOMIC DNA]</scope>
</reference>
<evidence type="ECO:0000256" key="2">
    <source>
        <dbReference type="ARBA" id="ARBA00013061"/>
    </source>
</evidence>
<dbReference type="SUPFAM" id="SSF53748">
    <property type="entry name" value="Phosphoglycerate kinase"/>
    <property type="match status" value="1"/>
</dbReference>
<dbReference type="GO" id="GO:0006094">
    <property type="term" value="P:gluconeogenesis"/>
    <property type="evidence" value="ECO:0007669"/>
    <property type="project" value="TreeGrafter"/>
</dbReference>
<sequence length="343" mass="37254">MQTFQTLKDAPAGTIKNGTKVLVRADMDVALENGNIAEKYRLDQMLPTLNFLKEKGAHIILAGHIGRPEGKPVKELSTKMLKPYFDEVFGSDQSGRLDNSGTGTYELLENLRFDPREEQNDSSFAGEMSSKADVYVNECFSTSHRNHASFVAITKLLPSFAGFRLEKEVETLSTVIKNPARPLVALIGGVKIEAKKPVIDKLIEVADHVLVGGKIGLGWQVETTSASPANLLLPSDYAEMQKDIGPSTIETYRKIIMRAKTVIWAGPMGYFEDEKFATGSVKLAQAIVDSGAFSVAGGGDTISFLDKYGFLDKFNFISTGGSAMLKFLAGDKLPGLEALGYAN</sequence>
<dbReference type="GO" id="GO:0005524">
    <property type="term" value="F:ATP binding"/>
    <property type="evidence" value="ECO:0007669"/>
    <property type="project" value="UniProtKB-KW"/>
</dbReference>
<evidence type="ECO:0000313" key="10">
    <source>
        <dbReference type="Proteomes" id="UP000178127"/>
    </source>
</evidence>
<evidence type="ECO:0000313" key="9">
    <source>
        <dbReference type="EMBL" id="OGC52841.1"/>
    </source>
</evidence>
<feature type="binding site" evidence="7">
    <location>
        <begin position="298"/>
        <end position="301"/>
    </location>
    <ligand>
        <name>ATP</name>
        <dbReference type="ChEBI" id="CHEBI:30616"/>
    </ligand>
</feature>
<dbReference type="GO" id="GO:0006096">
    <property type="term" value="P:glycolytic process"/>
    <property type="evidence" value="ECO:0007669"/>
    <property type="project" value="InterPro"/>
</dbReference>
<dbReference type="PIRSF" id="PIRSF000724">
    <property type="entry name" value="Pgk"/>
    <property type="match status" value="1"/>
</dbReference>
<dbReference type="Pfam" id="PF00162">
    <property type="entry name" value="PGK"/>
    <property type="match status" value="2"/>
</dbReference>
<protein>
    <recommendedName>
        <fullName evidence="2 8">Phosphoglycerate kinase</fullName>
        <ecNumber evidence="2 8">2.7.2.3</ecNumber>
    </recommendedName>
</protein>
<evidence type="ECO:0000256" key="8">
    <source>
        <dbReference type="RuleBase" id="RU000532"/>
    </source>
</evidence>
<comment type="caution">
    <text evidence="9">The sequence shown here is derived from an EMBL/GenBank/DDBJ whole genome shotgun (WGS) entry which is preliminary data.</text>
</comment>
<keyword evidence="4" id="KW-0547">Nucleotide-binding</keyword>
<proteinExistence type="inferred from homology"/>
<dbReference type="InterPro" id="IPR015824">
    <property type="entry name" value="Phosphoglycerate_kinase_N"/>
</dbReference>
<evidence type="ECO:0000256" key="7">
    <source>
        <dbReference type="PIRSR" id="PIRSR000724-2"/>
    </source>
</evidence>
<dbReference type="Proteomes" id="UP000178127">
    <property type="component" value="Unassembled WGS sequence"/>
</dbReference>
<evidence type="ECO:0000256" key="4">
    <source>
        <dbReference type="ARBA" id="ARBA00022741"/>
    </source>
</evidence>
<organism evidence="9 10">
    <name type="scientific">candidate division WWE3 bacterium RIFCSPHIGHO2_02_FULL_38_14</name>
    <dbReference type="NCBI Taxonomy" id="1802620"/>
    <lineage>
        <taxon>Bacteria</taxon>
        <taxon>Katanobacteria</taxon>
    </lineage>
</organism>
<accession>A0A1F4V6R7</accession>
<dbReference type="EC" id="2.7.2.3" evidence="2 8"/>
<dbReference type="InterPro" id="IPR036043">
    <property type="entry name" value="Phosphoglycerate_kinase_sf"/>
</dbReference>
<dbReference type="GO" id="GO:0004618">
    <property type="term" value="F:phosphoglycerate kinase activity"/>
    <property type="evidence" value="ECO:0007669"/>
    <property type="project" value="UniProtKB-EC"/>
</dbReference>
<keyword evidence="6 7" id="KW-0067">ATP-binding</keyword>
<feature type="binding site" evidence="7">
    <location>
        <position position="272"/>
    </location>
    <ligand>
        <name>ATP</name>
        <dbReference type="ChEBI" id="CHEBI:30616"/>
    </ligand>
</feature>
<dbReference type="EMBL" id="MEVD01000020">
    <property type="protein sequence ID" value="OGC52841.1"/>
    <property type="molecule type" value="Genomic_DNA"/>
</dbReference>
<feature type="binding site" evidence="7">
    <location>
        <position position="195"/>
    </location>
    <ligand>
        <name>ATP</name>
        <dbReference type="ChEBI" id="CHEBI:30616"/>
    </ligand>
</feature>
<evidence type="ECO:0000256" key="1">
    <source>
        <dbReference type="ARBA" id="ARBA00000642"/>
    </source>
</evidence>
<dbReference type="AlphaFoldDB" id="A0A1F4V6R7"/>
<dbReference type="STRING" id="1802620.A3D91_00455"/>